<sequence length="291" mass="29732">MTPTGTRPAGTRPAGTAIAAAITALISALGAALLMAAALLQLLIQVRRPAVNSNWTAVLVAAILVCCAATQLVLAVAGAVALFHRKPAGRPLAVAGSVAGLAWVLAWLVNAFAVNGDAGVALVVGYCVFLPAVTTLVLVLLPRTRRALGAGPQRTPSRLEPPTEPIRVVPQRSGAPHVEFVRPPVHPRPPQLRLLLWCAATGLLFGAFGVLAACSPPAADTQLPNLPGVPERPDAPTPTGRPSTQPAPTGLPPVSSGLPTALPPGFPTDLPPGFPTELPPGLPTGLTQEHR</sequence>
<feature type="transmembrane region" description="Helical" evidence="2">
    <location>
        <begin position="119"/>
        <end position="141"/>
    </location>
</feature>
<name>A0ABY8XU97_9PSEU</name>
<feature type="region of interest" description="Disordered" evidence="1">
    <location>
        <begin position="222"/>
        <end position="291"/>
    </location>
</feature>
<keyword evidence="4" id="KW-1185">Reference proteome</keyword>
<keyword evidence="2" id="KW-1133">Transmembrane helix</keyword>
<keyword evidence="2" id="KW-0812">Transmembrane</keyword>
<dbReference type="RefSeq" id="WP_285456727.1">
    <property type="nucleotide sequence ID" value="NZ_CP127173.1"/>
</dbReference>
<keyword evidence="2" id="KW-0472">Membrane</keyword>
<dbReference type="EMBL" id="CP127173">
    <property type="protein sequence ID" value="WIV59228.1"/>
    <property type="molecule type" value="Genomic_DNA"/>
</dbReference>
<feature type="transmembrane region" description="Helical" evidence="2">
    <location>
        <begin position="92"/>
        <end position="113"/>
    </location>
</feature>
<gene>
    <name evidence="3" type="ORF">QP939_11655</name>
</gene>
<feature type="transmembrane region" description="Helical" evidence="2">
    <location>
        <begin position="56"/>
        <end position="83"/>
    </location>
</feature>
<feature type="transmembrane region" description="Helical" evidence="2">
    <location>
        <begin position="194"/>
        <end position="213"/>
    </location>
</feature>
<evidence type="ECO:0000256" key="1">
    <source>
        <dbReference type="SAM" id="MobiDB-lite"/>
    </source>
</evidence>
<evidence type="ECO:0000313" key="4">
    <source>
        <dbReference type="Proteomes" id="UP001227101"/>
    </source>
</evidence>
<dbReference type="Proteomes" id="UP001227101">
    <property type="component" value="Chromosome"/>
</dbReference>
<dbReference type="InterPro" id="IPR036259">
    <property type="entry name" value="MFS_trans_sf"/>
</dbReference>
<organism evidence="3 4">
    <name type="scientific">Amycolatopsis nalaikhensis</name>
    <dbReference type="NCBI Taxonomy" id="715472"/>
    <lineage>
        <taxon>Bacteria</taxon>
        <taxon>Bacillati</taxon>
        <taxon>Actinomycetota</taxon>
        <taxon>Actinomycetes</taxon>
        <taxon>Pseudonocardiales</taxon>
        <taxon>Pseudonocardiaceae</taxon>
        <taxon>Amycolatopsis</taxon>
    </lineage>
</organism>
<evidence type="ECO:0000313" key="3">
    <source>
        <dbReference type="EMBL" id="WIV59228.1"/>
    </source>
</evidence>
<reference evidence="3 4" key="1">
    <citation type="submission" date="2023-06" db="EMBL/GenBank/DDBJ databases">
        <authorList>
            <person name="Oyuntsetseg B."/>
            <person name="Kim S.B."/>
        </authorList>
    </citation>
    <scope>NUCLEOTIDE SEQUENCE [LARGE SCALE GENOMIC DNA]</scope>
    <source>
        <strain evidence="3 4">2-2</strain>
    </source>
</reference>
<feature type="region of interest" description="Disordered" evidence="1">
    <location>
        <begin position="150"/>
        <end position="169"/>
    </location>
</feature>
<accession>A0ABY8XU97</accession>
<evidence type="ECO:0000256" key="2">
    <source>
        <dbReference type="SAM" id="Phobius"/>
    </source>
</evidence>
<dbReference type="SUPFAM" id="SSF103473">
    <property type="entry name" value="MFS general substrate transporter"/>
    <property type="match status" value="1"/>
</dbReference>
<protein>
    <submittedName>
        <fullName evidence="3">Uncharacterized protein</fullName>
    </submittedName>
</protein>
<feature type="compositionally biased region" description="Pro residues" evidence="1">
    <location>
        <begin position="261"/>
        <end position="282"/>
    </location>
</feature>
<proteinExistence type="predicted"/>
<feature type="transmembrane region" description="Helical" evidence="2">
    <location>
        <begin position="17"/>
        <end position="44"/>
    </location>
</feature>